<keyword evidence="2" id="KW-1185">Reference proteome</keyword>
<name>A0ACC0UVS5_9HYPO</name>
<evidence type="ECO:0000313" key="2">
    <source>
        <dbReference type="Proteomes" id="UP001163324"/>
    </source>
</evidence>
<protein>
    <submittedName>
        <fullName evidence="1">Uncharacterized protein</fullName>
    </submittedName>
</protein>
<sequence>MEQSTQQPSILPKTGLTKSHEILTCTIKSPPYAYAQLQLTTSDPAAASPLDDLQVKSYCTAALRQFLGLTGAGVSVDVLKVENDECWVRVPRQDLGAFSAAITAWAGASEDGVVKLLRLKQCGEWLGVMVGSDRQDRIWDL</sequence>
<organism evidence="1 2">
    <name type="scientific">Trichothecium roseum</name>
    <dbReference type="NCBI Taxonomy" id="47278"/>
    <lineage>
        <taxon>Eukaryota</taxon>
        <taxon>Fungi</taxon>
        <taxon>Dikarya</taxon>
        <taxon>Ascomycota</taxon>
        <taxon>Pezizomycotina</taxon>
        <taxon>Sordariomycetes</taxon>
        <taxon>Hypocreomycetidae</taxon>
        <taxon>Hypocreales</taxon>
        <taxon>Hypocreales incertae sedis</taxon>
        <taxon>Trichothecium</taxon>
    </lineage>
</organism>
<accession>A0ACC0UVS5</accession>
<reference evidence="1" key="1">
    <citation type="submission" date="2022-10" db="EMBL/GenBank/DDBJ databases">
        <title>Complete Genome of Trichothecium roseum strain YXFP-22015, a Plant Pathogen Isolated from Citrus.</title>
        <authorList>
            <person name="Wang Y."/>
            <person name="Zhu L."/>
        </authorList>
    </citation>
    <scope>NUCLEOTIDE SEQUENCE</scope>
    <source>
        <strain evidence="1">YXFP-22015</strain>
    </source>
</reference>
<dbReference type="Proteomes" id="UP001163324">
    <property type="component" value="Chromosome 6"/>
</dbReference>
<evidence type="ECO:0000313" key="1">
    <source>
        <dbReference type="EMBL" id="KAI9898237.1"/>
    </source>
</evidence>
<dbReference type="EMBL" id="CM047945">
    <property type="protein sequence ID" value="KAI9898237.1"/>
    <property type="molecule type" value="Genomic_DNA"/>
</dbReference>
<gene>
    <name evidence="1" type="ORF">N3K66_006597</name>
</gene>
<proteinExistence type="predicted"/>
<comment type="caution">
    <text evidence="1">The sequence shown here is derived from an EMBL/GenBank/DDBJ whole genome shotgun (WGS) entry which is preliminary data.</text>
</comment>